<protein>
    <submittedName>
        <fullName evidence="2">Uncharacterized protein</fullName>
    </submittedName>
</protein>
<organism evidence="2 3">
    <name type="scientific">Hydrocarboniclastica marina</name>
    <dbReference type="NCBI Taxonomy" id="2259620"/>
    <lineage>
        <taxon>Bacteria</taxon>
        <taxon>Pseudomonadati</taxon>
        <taxon>Pseudomonadota</taxon>
        <taxon>Gammaproteobacteria</taxon>
        <taxon>Alteromonadales</taxon>
        <taxon>Alteromonadaceae</taxon>
        <taxon>Hydrocarboniclastica</taxon>
    </lineage>
</organism>
<gene>
    <name evidence="2" type="ORF">soil367_18565</name>
</gene>
<keyword evidence="2" id="KW-0614">Plasmid</keyword>
<feature type="signal peptide" evidence="1">
    <location>
        <begin position="1"/>
        <end position="23"/>
    </location>
</feature>
<evidence type="ECO:0000256" key="1">
    <source>
        <dbReference type="SAM" id="SignalP"/>
    </source>
</evidence>
<reference evidence="2 3" key="1">
    <citation type="submission" date="2018-07" db="EMBL/GenBank/DDBJ databases">
        <title>Marsedoiliclastica nanhaica gen. nov. sp. nov., a novel marine hydrocarbonoclastic bacterium isolated from an in-situ enriched hydrocarbon-degrading consortium in deep-sea sediment.</title>
        <authorList>
            <person name="Dong C."/>
            <person name="Ma T."/>
            <person name="Liu R."/>
            <person name="Shao Z."/>
        </authorList>
    </citation>
    <scope>NUCLEOTIDE SEQUENCE [LARGE SCALE GENOMIC DNA]</scope>
    <source>
        <strain evidence="3">soil36-7</strain>
        <plasmid evidence="2 3">psoil36-7</plasmid>
    </source>
</reference>
<evidence type="ECO:0000313" key="3">
    <source>
        <dbReference type="Proteomes" id="UP000298049"/>
    </source>
</evidence>
<keyword evidence="1" id="KW-0732">Signal</keyword>
<dbReference type="KEGG" id="hmi:soil367_18565"/>
<keyword evidence="3" id="KW-1185">Reference proteome</keyword>
<evidence type="ECO:0000313" key="2">
    <source>
        <dbReference type="EMBL" id="QCF28077.1"/>
    </source>
</evidence>
<name>A0A4P7XNQ3_9ALTE</name>
<sequence length="414" mass="46715">MKKTQAMMPVLMMALVTLMVASAQSSAPRVSTKPVSVTYELGAGDSRLDALDHARTMARQQAVNESGAYIQGTMRLENGELFETIQLLQANYVSLKAEQSSLEITPDAPNGRLTFGAIAEIDESAMQARIDAMNRDRNLAVQVKTLLVENERLRDRLSTLAQAARGGEGLDRKRLLLKSQLSENRQVLHSMFAQGSLLDMKKRASADLQVRNQSLYRETVEPLLQGGATAEIEKVVGGDSHTTAKVRFSYDPAPDEILKTLLTAFERPSVGPLYQMYRDRDLVWNDFKIQSALRHGRLTNMYALEQMKYLERYLVAIEISLGETKRYVPVFGHNHKQFNSPECYRKDGYSLEELQASGWVQRAGRHIDRNLCLINSKHDQKGRFEITMTNAEAENVRSLQARRVLIDIDHINQM</sequence>
<geneLocation type="plasmid" evidence="2 3">
    <name>psoil36-7</name>
</geneLocation>
<dbReference type="AlphaFoldDB" id="A0A4P7XNQ3"/>
<accession>A0A4P7XNQ3</accession>
<proteinExistence type="predicted"/>
<feature type="chain" id="PRO_5020231778" evidence="1">
    <location>
        <begin position="24"/>
        <end position="414"/>
    </location>
</feature>
<dbReference type="Proteomes" id="UP000298049">
    <property type="component" value="Plasmid psoil36-7"/>
</dbReference>
<dbReference type="EMBL" id="CP031094">
    <property type="protein sequence ID" value="QCF28077.1"/>
    <property type="molecule type" value="Genomic_DNA"/>
</dbReference>